<dbReference type="AlphaFoldDB" id="A0A6J7F2Z6"/>
<dbReference type="NCBIfam" id="NF006169">
    <property type="entry name" value="PRK08310.1"/>
    <property type="match status" value="1"/>
</dbReference>
<evidence type="ECO:0000313" key="2">
    <source>
        <dbReference type="EMBL" id="CAB4886579.1"/>
    </source>
</evidence>
<sequence>MPSPDTWPALLPTADPLGAFVSMFEPALASSVGTSSPLFMRTVAVKDIFDIAGTPTGAGNPTWAATHAAPTVHADAVARLLAAGAQVVGKTVTDELAYSLSGTNVHWGTPINSAAPGRVCGGSSCGSAAAVAGGLAEVGLGTDTGGSIRVPASYCGLVGFRPTHARVSLHGCVPLAPRFDTVGWLTRTAALSAVVGDVLLDPLTTHPGPPTELLVWDDAVQFVEPAAGAAVGTAMAAIADAFGSSRNLDLDARILADWAEAFRVLQGAAAWRTHGQWITGSQPGFGPGIAQRFASAAGITPDEQAAAEATARDAVDTLDALLGPGRVIALPAAADVAPPINASRELKDRLRPATLRLTCAAGLGGLPSISLPAGRSTGGLPIGVSLIGARNSDEHLLRLAARLEAAGSC</sequence>
<accession>A0A6J7F2Z6</accession>
<proteinExistence type="predicted"/>
<dbReference type="EMBL" id="CAFBLP010000071">
    <property type="protein sequence ID" value="CAB4886579.1"/>
    <property type="molecule type" value="Genomic_DNA"/>
</dbReference>
<dbReference type="SUPFAM" id="SSF75304">
    <property type="entry name" value="Amidase signature (AS) enzymes"/>
    <property type="match status" value="1"/>
</dbReference>
<name>A0A6J7F2Z6_9ZZZZ</name>
<reference evidence="2" key="1">
    <citation type="submission" date="2020-05" db="EMBL/GenBank/DDBJ databases">
        <authorList>
            <person name="Chiriac C."/>
            <person name="Salcher M."/>
            <person name="Ghai R."/>
            <person name="Kavagutti S V."/>
        </authorList>
    </citation>
    <scope>NUCLEOTIDE SEQUENCE</scope>
</reference>
<feature type="domain" description="Amidase" evidence="1">
    <location>
        <begin position="36"/>
        <end position="201"/>
    </location>
</feature>
<dbReference type="PANTHER" id="PTHR46310">
    <property type="entry name" value="AMIDASE 1"/>
    <property type="match status" value="1"/>
</dbReference>
<feature type="domain" description="Amidase" evidence="1">
    <location>
        <begin position="314"/>
        <end position="397"/>
    </location>
</feature>
<dbReference type="Pfam" id="PF01425">
    <property type="entry name" value="Amidase"/>
    <property type="match status" value="2"/>
</dbReference>
<dbReference type="PANTHER" id="PTHR46310:SF7">
    <property type="entry name" value="AMIDASE 1"/>
    <property type="match status" value="1"/>
</dbReference>
<dbReference type="InterPro" id="IPR036928">
    <property type="entry name" value="AS_sf"/>
</dbReference>
<dbReference type="InterPro" id="IPR023631">
    <property type="entry name" value="Amidase_dom"/>
</dbReference>
<gene>
    <name evidence="2" type="ORF">UFOPK3376_02334</name>
</gene>
<protein>
    <submittedName>
        <fullName evidence="2">Unannotated protein</fullName>
    </submittedName>
</protein>
<dbReference type="Gene3D" id="3.90.1300.10">
    <property type="entry name" value="Amidase signature (AS) domain"/>
    <property type="match status" value="1"/>
</dbReference>
<evidence type="ECO:0000259" key="1">
    <source>
        <dbReference type="Pfam" id="PF01425"/>
    </source>
</evidence>
<organism evidence="2">
    <name type="scientific">freshwater metagenome</name>
    <dbReference type="NCBI Taxonomy" id="449393"/>
    <lineage>
        <taxon>unclassified sequences</taxon>
        <taxon>metagenomes</taxon>
        <taxon>ecological metagenomes</taxon>
    </lineage>
</organism>